<dbReference type="PANTHER" id="PTHR35147:SF1">
    <property type="entry name" value="CHEMORECEPTOR GLUTAMINE DEAMIDASE CHED-RELATED"/>
    <property type="match status" value="1"/>
</dbReference>
<dbReference type="InterPro" id="IPR038592">
    <property type="entry name" value="CheD-like_sf"/>
</dbReference>
<dbReference type="RefSeq" id="WP_103079559.1">
    <property type="nucleotide sequence ID" value="NZ_AZRM01000065.1"/>
</dbReference>
<dbReference type="OrthoDB" id="9807202at2"/>
<evidence type="ECO:0000256" key="2">
    <source>
        <dbReference type="ARBA" id="ARBA00022801"/>
    </source>
</evidence>
<dbReference type="InterPro" id="IPR054943">
    <property type="entry name" value="CheD_Thtga"/>
</dbReference>
<dbReference type="Pfam" id="PF03975">
    <property type="entry name" value="CheD"/>
    <property type="match status" value="1"/>
</dbReference>
<accession>A0A2K1P3G7</accession>
<dbReference type="InterPro" id="IPR011324">
    <property type="entry name" value="Cytotoxic_necrot_fac-like_cat"/>
</dbReference>
<dbReference type="InterPro" id="IPR005659">
    <property type="entry name" value="Chemorcpt_Glu_NH3ase_CheD"/>
</dbReference>
<evidence type="ECO:0000313" key="5">
    <source>
        <dbReference type="Proteomes" id="UP000236199"/>
    </source>
</evidence>
<dbReference type="CDD" id="cd16352">
    <property type="entry name" value="CheD"/>
    <property type="match status" value="1"/>
</dbReference>
<dbReference type="GO" id="GO:0006935">
    <property type="term" value="P:chemotaxis"/>
    <property type="evidence" value="ECO:0007669"/>
    <property type="project" value="UniProtKB-UniRule"/>
</dbReference>
<proteinExistence type="inferred from homology"/>
<comment type="catalytic activity">
    <reaction evidence="3">
        <text>L-glutaminyl-[protein] + H2O = L-glutamyl-[protein] + NH4(+)</text>
        <dbReference type="Rhea" id="RHEA:16441"/>
        <dbReference type="Rhea" id="RHEA-COMP:10207"/>
        <dbReference type="Rhea" id="RHEA-COMP:10208"/>
        <dbReference type="ChEBI" id="CHEBI:15377"/>
        <dbReference type="ChEBI" id="CHEBI:28938"/>
        <dbReference type="ChEBI" id="CHEBI:29973"/>
        <dbReference type="ChEBI" id="CHEBI:30011"/>
        <dbReference type="EC" id="3.5.1.44"/>
    </reaction>
</comment>
<dbReference type="HAMAP" id="MF_01440">
    <property type="entry name" value="CheD"/>
    <property type="match status" value="1"/>
</dbReference>
<dbReference type="Gene3D" id="3.30.1330.200">
    <property type="match status" value="1"/>
</dbReference>
<comment type="similarity">
    <text evidence="3">Belongs to the CheD family.</text>
</comment>
<dbReference type="AlphaFoldDB" id="A0A2K1P3G7"/>
<dbReference type="EC" id="3.5.1.44" evidence="3"/>
<dbReference type="NCBIfam" id="NF041119">
    <property type="entry name" value="CheD_Thtga"/>
    <property type="match status" value="1"/>
</dbReference>
<organism evidence="4 5">
    <name type="scientific">Petrotoga miotherma DSM 10691</name>
    <dbReference type="NCBI Taxonomy" id="1434326"/>
    <lineage>
        <taxon>Bacteria</taxon>
        <taxon>Thermotogati</taxon>
        <taxon>Thermotogota</taxon>
        <taxon>Thermotogae</taxon>
        <taxon>Petrotogales</taxon>
        <taxon>Petrotogaceae</taxon>
        <taxon>Petrotoga</taxon>
    </lineage>
</organism>
<name>A0A2K1P3G7_9BACT</name>
<protein>
    <recommendedName>
        <fullName evidence="3">Probable chemoreceptor glutamine deamidase CheD</fullName>
        <ecNumber evidence="3">3.5.1.44</ecNumber>
    </recommendedName>
</protein>
<reference evidence="4 5" key="1">
    <citation type="submission" date="2013-12" db="EMBL/GenBank/DDBJ databases">
        <title>Comparative genomics of Petrotoga isolates.</title>
        <authorList>
            <person name="Nesbo C.L."/>
            <person name="Charchuk R."/>
            <person name="Chow K."/>
        </authorList>
    </citation>
    <scope>NUCLEOTIDE SEQUENCE [LARGE SCALE GENOMIC DNA]</scope>
    <source>
        <strain evidence="4 5">DSM 10691</strain>
    </source>
</reference>
<sequence>MTESKKKIIGIGEYIVDKNPTILVTLGLGSCVAVCLRDKKNLIGGLVHIMLPESRSSIKDEKIGKYADTGIKAIIDGIVDLGGNLKYVEAKIVGGAAMFKNSNNSLNVGSKNVEAVRKILKENDIKIIAEDTGGNRARSVEFNIANGDLKVKKVGGGEKVEITVI</sequence>
<gene>
    <name evidence="3" type="primary">cheD</name>
    <name evidence="4" type="ORF">X928_10045</name>
</gene>
<dbReference type="PANTHER" id="PTHR35147">
    <property type="entry name" value="CHEMORECEPTOR GLUTAMINE DEAMIDASE CHED-RELATED"/>
    <property type="match status" value="1"/>
</dbReference>
<evidence type="ECO:0000256" key="1">
    <source>
        <dbReference type="ARBA" id="ARBA00022500"/>
    </source>
</evidence>
<dbReference type="GO" id="GO:0050568">
    <property type="term" value="F:protein-glutamine glutaminase activity"/>
    <property type="evidence" value="ECO:0007669"/>
    <property type="project" value="UniProtKB-UniRule"/>
</dbReference>
<evidence type="ECO:0000313" key="4">
    <source>
        <dbReference type="EMBL" id="PNR97314.1"/>
    </source>
</evidence>
<comment type="function">
    <text evidence="3">Probably deamidates glutamine residues to glutamate on methyl-accepting chemotaxis receptors (MCPs), playing an important role in chemotaxis.</text>
</comment>
<keyword evidence="2 3" id="KW-0378">Hydrolase</keyword>
<dbReference type="EMBL" id="AZRM01000065">
    <property type="protein sequence ID" value="PNR97314.1"/>
    <property type="molecule type" value="Genomic_DNA"/>
</dbReference>
<evidence type="ECO:0000256" key="3">
    <source>
        <dbReference type="HAMAP-Rule" id="MF_01440"/>
    </source>
</evidence>
<keyword evidence="1 3" id="KW-0145">Chemotaxis</keyword>
<comment type="caution">
    <text evidence="4">The sequence shown here is derived from an EMBL/GenBank/DDBJ whole genome shotgun (WGS) entry which is preliminary data.</text>
</comment>
<dbReference type="SUPFAM" id="SSF64438">
    <property type="entry name" value="CNF1/YfiH-like putative cysteine hydrolases"/>
    <property type="match status" value="1"/>
</dbReference>
<dbReference type="PROSITE" id="PS51257">
    <property type="entry name" value="PROKAR_LIPOPROTEIN"/>
    <property type="match status" value="1"/>
</dbReference>
<dbReference type="Proteomes" id="UP000236199">
    <property type="component" value="Unassembled WGS sequence"/>
</dbReference>
<keyword evidence="5" id="KW-1185">Reference proteome</keyword>